<dbReference type="Proteomes" id="UP000515977">
    <property type="component" value="Chromosome"/>
</dbReference>
<dbReference type="RefSeq" id="WP_187570326.1">
    <property type="nucleotide sequence ID" value="NZ_CP060711.1"/>
</dbReference>
<reference evidence="1 2" key="1">
    <citation type="submission" date="2020-08" db="EMBL/GenBank/DDBJ databases">
        <title>Genome sequence of Thermomonas brevis KACC 16975T.</title>
        <authorList>
            <person name="Hyun D.-W."/>
            <person name="Bae J.-W."/>
        </authorList>
    </citation>
    <scope>NUCLEOTIDE SEQUENCE [LARGE SCALE GENOMIC DNA]</scope>
    <source>
        <strain evidence="1 2">KACC 16975</strain>
    </source>
</reference>
<gene>
    <name evidence="1" type="ORF">H9L17_15605</name>
</gene>
<protein>
    <submittedName>
        <fullName evidence="1">Uncharacterized protein</fullName>
    </submittedName>
</protein>
<name>A0A7G9QT87_9GAMM</name>
<dbReference type="KEGG" id="tbv:H9L17_15605"/>
<dbReference type="EMBL" id="CP060711">
    <property type="protein sequence ID" value="QNN46562.1"/>
    <property type="molecule type" value="Genomic_DNA"/>
</dbReference>
<evidence type="ECO:0000313" key="1">
    <source>
        <dbReference type="EMBL" id="QNN46562.1"/>
    </source>
</evidence>
<evidence type="ECO:0000313" key="2">
    <source>
        <dbReference type="Proteomes" id="UP000515977"/>
    </source>
</evidence>
<dbReference type="AlphaFoldDB" id="A0A7G9QT87"/>
<sequence>MRCLFQSNGALRAAMVAEVATVIRICDGRHFSMPVPMAAIPGCQRPRGFHLEKAEAVRRALREHLGTAQAADEA</sequence>
<keyword evidence="2" id="KW-1185">Reference proteome</keyword>
<organism evidence="1 2">
    <name type="scientific">Thermomonas brevis</name>
    <dbReference type="NCBI Taxonomy" id="215691"/>
    <lineage>
        <taxon>Bacteria</taxon>
        <taxon>Pseudomonadati</taxon>
        <taxon>Pseudomonadota</taxon>
        <taxon>Gammaproteobacteria</taxon>
        <taxon>Lysobacterales</taxon>
        <taxon>Lysobacteraceae</taxon>
        <taxon>Thermomonas</taxon>
    </lineage>
</organism>
<proteinExistence type="predicted"/>
<accession>A0A7G9QT87</accession>